<reference evidence="2 3" key="1">
    <citation type="submission" date="2024-10" db="EMBL/GenBank/DDBJ databases">
        <title>Updated reference genomes for cyclostephanoid diatoms.</title>
        <authorList>
            <person name="Roberts W.R."/>
            <person name="Alverson A.J."/>
        </authorList>
    </citation>
    <scope>NUCLEOTIDE SEQUENCE [LARGE SCALE GENOMIC DNA]</scope>
    <source>
        <strain evidence="2 3">AJA010-31</strain>
    </source>
</reference>
<dbReference type="EMBL" id="JALLPJ020001356">
    <property type="protein sequence ID" value="KAL3767910.1"/>
    <property type="molecule type" value="Genomic_DNA"/>
</dbReference>
<accession>A0ABD3N5D3</accession>
<evidence type="ECO:0000259" key="1">
    <source>
        <dbReference type="Pfam" id="PF13383"/>
    </source>
</evidence>
<organism evidence="2 3">
    <name type="scientific">Cyclotella atomus</name>
    <dbReference type="NCBI Taxonomy" id="382360"/>
    <lineage>
        <taxon>Eukaryota</taxon>
        <taxon>Sar</taxon>
        <taxon>Stramenopiles</taxon>
        <taxon>Ochrophyta</taxon>
        <taxon>Bacillariophyta</taxon>
        <taxon>Coscinodiscophyceae</taxon>
        <taxon>Thalassiosirophycidae</taxon>
        <taxon>Stephanodiscales</taxon>
        <taxon>Stephanodiscaceae</taxon>
        <taxon>Cyclotella</taxon>
    </lineage>
</organism>
<keyword evidence="3" id="KW-1185">Reference proteome</keyword>
<feature type="domain" description="Methyltransferase" evidence="1">
    <location>
        <begin position="48"/>
        <end position="310"/>
    </location>
</feature>
<sequence length="341" mass="38728">MATLSNRKLLQVVVAIVMTLVYFLRITDVGKAQTSALNSSQGDDADYALAKRESLDFFDDIPSSHWKLMKQKVADMSPNYNTWYLPHPGKAVPEDTRNASPGFFYQNHYEPEFVCLHERSAYTYVSSYRLLLIVRIGKPGDGGKWICDPHRITQQEDCLVYSVGSNNDFSFEQAVLEHIGQHCEIHTFDFGNYAEGAAKLGFREHNGKKSPAVNYHKYGLGIEDGSSKFQSLITVVNSLGHQNRVIDIFKIDCEGCEWTTALEWFTAPITLRQILVETHLSDVIKTPRFFDIIYENSYVIFHKEANIAYSGPRNMAMEFALLKLSPEFHSGYNRAKGEAKQ</sequence>
<dbReference type="AlphaFoldDB" id="A0ABD3N5D3"/>
<dbReference type="Pfam" id="PF13383">
    <property type="entry name" value="Methyltransf_22"/>
    <property type="match status" value="1"/>
</dbReference>
<comment type="caution">
    <text evidence="2">The sequence shown here is derived from an EMBL/GenBank/DDBJ whole genome shotgun (WGS) entry which is preliminary data.</text>
</comment>
<gene>
    <name evidence="2" type="ORF">ACHAWO_001806</name>
</gene>
<proteinExistence type="predicted"/>
<evidence type="ECO:0000313" key="3">
    <source>
        <dbReference type="Proteomes" id="UP001530400"/>
    </source>
</evidence>
<protein>
    <recommendedName>
        <fullName evidence="1">Methyltransferase domain-containing protein</fullName>
    </recommendedName>
</protein>
<dbReference type="InterPro" id="IPR026913">
    <property type="entry name" value="METTL24"/>
</dbReference>
<dbReference type="PANTHER" id="PTHR32026:SF27">
    <property type="entry name" value="METHYLTRANSFERASE FKBM DOMAIN-CONTAINING PROTEIN-RELATED"/>
    <property type="match status" value="1"/>
</dbReference>
<evidence type="ECO:0000313" key="2">
    <source>
        <dbReference type="EMBL" id="KAL3767910.1"/>
    </source>
</evidence>
<dbReference type="InterPro" id="IPR025714">
    <property type="entry name" value="Methyltranfer_dom"/>
</dbReference>
<dbReference type="PANTHER" id="PTHR32026">
    <property type="entry name" value="METHYLTRANSFERASE-LIKE PROTEIN 24"/>
    <property type="match status" value="1"/>
</dbReference>
<dbReference type="Proteomes" id="UP001530400">
    <property type="component" value="Unassembled WGS sequence"/>
</dbReference>
<name>A0ABD3N5D3_9STRA</name>